<dbReference type="Gene3D" id="3.10.200.10">
    <property type="entry name" value="Alpha carbonic anhydrase"/>
    <property type="match status" value="1"/>
</dbReference>
<dbReference type="RefSeq" id="XP_005711277.1">
    <property type="nucleotide sequence ID" value="XM_005711220.1"/>
</dbReference>
<evidence type="ECO:0000256" key="6">
    <source>
        <dbReference type="ARBA" id="ARBA00022833"/>
    </source>
</evidence>
<dbReference type="KEGG" id="ccp:CHC_T00010311001"/>
<feature type="domain" description="Alpha-carbonic anhydrase" evidence="10">
    <location>
        <begin position="33"/>
        <end position="278"/>
    </location>
</feature>
<reference evidence="12" key="1">
    <citation type="journal article" date="2013" name="Proc. Natl. Acad. Sci. U.S.A.">
        <title>Genome structure and metabolic features in the red seaweed Chondrus crispus shed light on evolution of the Archaeplastida.</title>
        <authorList>
            <person name="Collen J."/>
            <person name="Porcel B."/>
            <person name="Carre W."/>
            <person name="Ball S.G."/>
            <person name="Chaparro C."/>
            <person name="Tonon T."/>
            <person name="Barbeyron T."/>
            <person name="Michel G."/>
            <person name="Noel B."/>
            <person name="Valentin K."/>
            <person name="Elias M."/>
            <person name="Artiguenave F."/>
            <person name="Arun A."/>
            <person name="Aury J.M."/>
            <person name="Barbosa-Neto J.F."/>
            <person name="Bothwell J.H."/>
            <person name="Bouget F.Y."/>
            <person name="Brillet L."/>
            <person name="Cabello-Hurtado F."/>
            <person name="Capella-Gutierrez S."/>
            <person name="Charrier B."/>
            <person name="Cladiere L."/>
            <person name="Cock J.M."/>
            <person name="Coelho S.M."/>
            <person name="Colleoni C."/>
            <person name="Czjzek M."/>
            <person name="Da Silva C."/>
            <person name="Delage L."/>
            <person name="Denoeud F."/>
            <person name="Deschamps P."/>
            <person name="Dittami S.M."/>
            <person name="Gabaldon T."/>
            <person name="Gachon C.M."/>
            <person name="Groisillier A."/>
            <person name="Herve C."/>
            <person name="Jabbari K."/>
            <person name="Katinka M."/>
            <person name="Kloareg B."/>
            <person name="Kowalczyk N."/>
            <person name="Labadie K."/>
            <person name="Leblanc C."/>
            <person name="Lopez P.J."/>
            <person name="McLachlan D.H."/>
            <person name="Meslet-Cladiere L."/>
            <person name="Moustafa A."/>
            <person name="Nehr Z."/>
            <person name="Nyvall Collen P."/>
            <person name="Panaud O."/>
            <person name="Partensky F."/>
            <person name="Poulain J."/>
            <person name="Rensing S.A."/>
            <person name="Rousvoal S."/>
            <person name="Samson G."/>
            <person name="Symeonidi A."/>
            <person name="Weissenbach J."/>
            <person name="Zambounis A."/>
            <person name="Wincker P."/>
            <person name="Boyen C."/>
        </authorList>
    </citation>
    <scope>NUCLEOTIDE SEQUENCE [LARGE SCALE GENOMIC DNA]</scope>
    <source>
        <strain evidence="12">cv. Stackhouse</strain>
    </source>
</reference>
<dbReference type="InterPro" id="IPR023561">
    <property type="entry name" value="Carbonic_anhydrase_a-class"/>
</dbReference>
<keyword evidence="9" id="KW-0732">Signal</keyword>
<dbReference type="OMA" id="VWRHRIN"/>
<dbReference type="Gramene" id="CDF40983">
    <property type="protein sequence ID" value="CDF40983"/>
    <property type="gene ID" value="CHC_T00010311001"/>
</dbReference>
<feature type="signal peptide" evidence="9">
    <location>
        <begin position="1"/>
        <end position="17"/>
    </location>
</feature>
<dbReference type="PANTHER" id="PTHR18952:SF265">
    <property type="entry name" value="CARBONIC ANHYDRASE"/>
    <property type="match status" value="1"/>
</dbReference>
<dbReference type="EC" id="4.2.1.1" evidence="4 9"/>
<keyword evidence="5 9" id="KW-0479">Metal-binding</keyword>
<comment type="cofactor">
    <cofactor evidence="1 9">
        <name>Zn(2+)</name>
        <dbReference type="ChEBI" id="CHEBI:29105"/>
    </cofactor>
</comment>
<protein>
    <recommendedName>
        <fullName evidence="4 9">Carbonic anhydrase</fullName>
        <ecNumber evidence="4 9">4.2.1.1</ecNumber>
    </recommendedName>
</protein>
<evidence type="ECO:0000256" key="9">
    <source>
        <dbReference type="RuleBase" id="RU367011"/>
    </source>
</evidence>
<dbReference type="InterPro" id="IPR018338">
    <property type="entry name" value="Carbonic_anhydrase_a-class_CS"/>
</dbReference>
<dbReference type="PANTHER" id="PTHR18952">
    <property type="entry name" value="CARBONIC ANHYDRASE"/>
    <property type="match status" value="1"/>
</dbReference>
<evidence type="ECO:0000259" key="10">
    <source>
        <dbReference type="PROSITE" id="PS51144"/>
    </source>
</evidence>
<dbReference type="Proteomes" id="UP000012073">
    <property type="component" value="Unassembled WGS sequence"/>
</dbReference>
<comment type="catalytic activity">
    <reaction evidence="8 9">
        <text>hydrogencarbonate + H(+) = CO2 + H2O</text>
        <dbReference type="Rhea" id="RHEA:10748"/>
        <dbReference type="ChEBI" id="CHEBI:15377"/>
        <dbReference type="ChEBI" id="CHEBI:15378"/>
        <dbReference type="ChEBI" id="CHEBI:16526"/>
        <dbReference type="ChEBI" id="CHEBI:17544"/>
        <dbReference type="EC" id="4.2.1.1"/>
    </reaction>
</comment>
<keyword evidence="7 9" id="KW-0456">Lyase</keyword>
<comment type="function">
    <text evidence="2 9">Reversible hydration of carbon dioxide.</text>
</comment>
<evidence type="ECO:0000313" key="11">
    <source>
        <dbReference type="EMBL" id="CDF40983.1"/>
    </source>
</evidence>
<dbReference type="STRING" id="2769.R7QTH7"/>
<evidence type="ECO:0000256" key="1">
    <source>
        <dbReference type="ARBA" id="ARBA00001947"/>
    </source>
</evidence>
<name>R7QTH7_CHOCR</name>
<feature type="chain" id="PRO_5025075313" description="Carbonic anhydrase" evidence="9">
    <location>
        <begin position="18"/>
        <end position="281"/>
    </location>
</feature>
<accession>R7QTH7</accession>
<evidence type="ECO:0000256" key="4">
    <source>
        <dbReference type="ARBA" id="ARBA00012925"/>
    </source>
</evidence>
<evidence type="ECO:0000313" key="12">
    <source>
        <dbReference type="Proteomes" id="UP000012073"/>
    </source>
</evidence>
<dbReference type="SMR" id="R7QTH7"/>
<dbReference type="SUPFAM" id="SSF51069">
    <property type="entry name" value="Carbonic anhydrase"/>
    <property type="match status" value="1"/>
</dbReference>
<dbReference type="OrthoDB" id="5068at2759"/>
<dbReference type="Pfam" id="PF00194">
    <property type="entry name" value="Carb_anhydrase"/>
    <property type="match status" value="1"/>
</dbReference>
<sequence>MTFLFLALFFCFQPVSAVSLPRSSVIRESESESIYSYDMSAPDGPPNWGSIEPSFVSCAAGFEQSGIDYPCESSGLIDFEKTGSPMVSPSSAAAFNFANTTSNWALNCDNPGSCGSVTFKDKTYSLINLHFHSPSEHAVNGVQYPLEAHMVHQDEDGSLLVIGTFFSDGSQNDCLTHMELDAGQANRELQSILVNIISGEKSFVVDVASFVGGFEYLHYDGSLTTPPCSEGVMWFNARQRQNVATGQIALYESTTGSDEFANARPMQPLNGRSLTAYSGFE</sequence>
<dbReference type="GeneID" id="17319013"/>
<dbReference type="CDD" id="cd03124">
    <property type="entry name" value="alpha_CA_prokaryotic_like"/>
    <property type="match status" value="1"/>
</dbReference>
<comment type="similarity">
    <text evidence="3 9">Belongs to the alpha-carbonic anhydrase family.</text>
</comment>
<organism evidence="11 12">
    <name type="scientific">Chondrus crispus</name>
    <name type="common">Carrageen Irish moss</name>
    <name type="synonym">Polymorpha crispa</name>
    <dbReference type="NCBI Taxonomy" id="2769"/>
    <lineage>
        <taxon>Eukaryota</taxon>
        <taxon>Rhodophyta</taxon>
        <taxon>Florideophyceae</taxon>
        <taxon>Rhodymeniophycidae</taxon>
        <taxon>Gigartinales</taxon>
        <taxon>Gigartinaceae</taxon>
        <taxon>Chondrus</taxon>
    </lineage>
</organism>
<evidence type="ECO:0000256" key="5">
    <source>
        <dbReference type="ARBA" id="ARBA00022723"/>
    </source>
</evidence>
<dbReference type="AlphaFoldDB" id="R7QTH7"/>
<evidence type="ECO:0000256" key="8">
    <source>
        <dbReference type="ARBA" id="ARBA00048348"/>
    </source>
</evidence>
<keyword evidence="6 9" id="KW-0862">Zinc</keyword>
<dbReference type="GO" id="GO:0008270">
    <property type="term" value="F:zinc ion binding"/>
    <property type="evidence" value="ECO:0007669"/>
    <property type="project" value="UniProtKB-UniRule"/>
</dbReference>
<dbReference type="InterPro" id="IPR036398">
    <property type="entry name" value="CA_dom_sf"/>
</dbReference>
<dbReference type="GO" id="GO:0004089">
    <property type="term" value="F:carbonate dehydratase activity"/>
    <property type="evidence" value="ECO:0007669"/>
    <property type="project" value="UniProtKB-UniRule"/>
</dbReference>
<dbReference type="SMART" id="SM01057">
    <property type="entry name" value="Carb_anhydrase"/>
    <property type="match status" value="1"/>
</dbReference>
<dbReference type="InterPro" id="IPR041891">
    <property type="entry name" value="Alpha_CA_prokaryot-like"/>
</dbReference>
<evidence type="ECO:0000256" key="3">
    <source>
        <dbReference type="ARBA" id="ARBA00010718"/>
    </source>
</evidence>
<evidence type="ECO:0000256" key="7">
    <source>
        <dbReference type="ARBA" id="ARBA00023239"/>
    </source>
</evidence>
<dbReference type="InterPro" id="IPR001148">
    <property type="entry name" value="CA_dom"/>
</dbReference>
<keyword evidence="12" id="KW-1185">Reference proteome</keyword>
<evidence type="ECO:0000256" key="2">
    <source>
        <dbReference type="ARBA" id="ARBA00002904"/>
    </source>
</evidence>
<dbReference type="PROSITE" id="PS00162">
    <property type="entry name" value="ALPHA_CA_1"/>
    <property type="match status" value="1"/>
</dbReference>
<proteinExistence type="inferred from homology"/>
<dbReference type="PROSITE" id="PS51144">
    <property type="entry name" value="ALPHA_CA_2"/>
    <property type="match status" value="1"/>
</dbReference>
<dbReference type="EMBL" id="HG002294">
    <property type="protein sequence ID" value="CDF40983.1"/>
    <property type="molecule type" value="Genomic_DNA"/>
</dbReference>
<gene>
    <name evidence="11" type="ORF">CHC_T00010311001</name>
</gene>